<evidence type="ECO:0000313" key="1">
    <source>
        <dbReference type="EMBL" id="MBP2369814.1"/>
    </source>
</evidence>
<protein>
    <submittedName>
        <fullName evidence="1">Uncharacterized protein</fullName>
    </submittedName>
</protein>
<reference evidence="1 2" key="1">
    <citation type="submission" date="2021-03" db="EMBL/GenBank/DDBJ databases">
        <title>Sequencing the genomes of 1000 actinobacteria strains.</title>
        <authorList>
            <person name="Klenk H.-P."/>
        </authorList>
    </citation>
    <scope>NUCLEOTIDE SEQUENCE [LARGE SCALE GENOMIC DNA]</scope>
    <source>
        <strain evidence="1 2">DSM 45256</strain>
    </source>
</reference>
<dbReference type="Proteomes" id="UP001519295">
    <property type="component" value="Unassembled WGS sequence"/>
</dbReference>
<evidence type="ECO:0000313" key="2">
    <source>
        <dbReference type="Proteomes" id="UP001519295"/>
    </source>
</evidence>
<accession>A0ABS4W0W5</accession>
<name>A0ABS4W0W5_9PSEU</name>
<dbReference type="EMBL" id="JAGINU010000001">
    <property type="protein sequence ID" value="MBP2369814.1"/>
    <property type="molecule type" value="Genomic_DNA"/>
</dbReference>
<keyword evidence="2" id="KW-1185">Reference proteome</keyword>
<proteinExistence type="predicted"/>
<organism evidence="1 2">
    <name type="scientific">Pseudonocardia parietis</name>
    <dbReference type="NCBI Taxonomy" id="570936"/>
    <lineage>
        <taxon>Bacteria</taxon>
        <taxon>Bacillati</taxon>
        <taxon>Actinomycetota</taxon>
        <taxon>Actinomycetes</taxon>
        <taxon>Pseudonocardiales</taxon>
        <taxon>Pseudonocardiaceae</taxon>
        <taxon>Pseudonocardia</taxon>
    </lineage>
</organism>
<comment type="caution">
    <text evidence="1">The sequence shown here is derived from an EMBL/GenBank/DDBJ whole genome shotgun (WGS) entry which is preliminary data.</text>
</comment>
<sequence>MPVGRIAEHCRVAGDRRRGSSSRAYFGWNRRAPSIRMTSPLM</sequence>
<gene>
    <name evidence="1" type="ORF">JOF36_005510</name>
</gene>